<evidence type="ECO:0000313" key="2">
    <source>
        <dbReference type="Proteomes" id="UP000613768"/>
    </source>
</evidence>
<dbReference type="Proteomes" id="UP000613768">
    <property type="component" value="Unassembled WGS sequence"/>
</dbReference>
<gene>
    <name evidence="1" type="ORF">IFO71_14485</name>
</gene>
<accession>A0AAW3ZPT3</accession>
<organism evidence="1 2">
    <name type="scientific">Pseudomarimonas arenosa</name>
    <dbReference type="NCBI Taxonomy" id="2774145"/>
    <lineage>
        <taxon>Bacteria</taxon>
        <taxon>Pseudomonadati</taxon>
        <taxon>Pseudomonadota</taxon>
        <taxon>Gammaproteobacteria</taxon>
        <taxon>Lysobacterales</taxon>
        <taxon>Lysobacteraceae</taxon>
        <taxon>Pseudomarimonas</taxon>
    </lineage>
</organism>
<protein>
    <recommendedName>
        <fullName evidence="3">Pyrroloquinoline-quinone binding quinoprotein</fullName>
    </recommendedName>
</protein>
<dbReference type="RefSeq" id="WP_192030367.1">
    <property type="nucleotide sequence ID" value="NZ_JACYTR010000036.1"/>
</dbReference>
<evidence type="ECO:0008006" key="3">
    <source>
        <dbReference type="Google" id="ProtNLM"/>
    </source>
</evidence>
<sequence length="628" mass="66644">MPAAVETEVPIRGNPLVLPDGGFVLLGSNHGTALLLSLYNASGEQIGSPTPIRYGNPVQFGGGAFLYRESSTCEPQGQLFGRPLLNFNPRFDPISSSSSSTLFHLDYSEATMAQVLRVGPDCSRTLVLEASNLREPVLTAEGGFAYVAGRSPGRLHGVDDSGLLWTLDLPFSSATPRRLAHNDDLLLETGTELWRVGKDGTLRWKTGLAYQGVFRSPYLVAGDASGSYYIVLDENNRQFVQGIDTDGNPSWSARLEDERLSHAVGALNGDTLWLASSLRGDRVVKFGDDGALIEVLPPLSRDQRVAAQLAGGELLVLSGVRFPPGPPLSVELERLELSSGERHPVPEPRAALGRELRGAAKIATGVVTAHTHRGGDASLLVKLSDNGEVQWTTEVSRTQVGAPSLAGVGPLMLAGDEQQVCGLDEAIYGVSIQCFGTETGEPLGPVFSIPGETMDRASQLRVLEDGSIEVLGSPFVSLQPNEQGLVRVRVDKSGELLAYTRLDPGGEGGLDSLQHSNGVTAIWRHGSSSTRVDVVAEDGSTLANFDFPGLIVIKAHDGSGTVLALDDDLNLLQIGPQGRVHWMRSGLGEALIRANDLPGGDWLLSLASNGEDVALARVAAEDGPPVPM</sequence>
<dbReference type="EMBL" id="JACYTR010000036">
    <property type="protein sequence ID" value="MBD8526945.1"/>
    <property type="molecule type" value="Genomic_DNA"/>
</dbReference>
<dbReference type="InterPro" id="IPR011047">
    <property type="entry name" value="Quinoprotein_ADH-like_sf"/>
</dbReference>
<dbReference type="AlphaFoldDB" id="A0AAW3ZPT3"/>
<keyword evidence="2" id="KW-1185">Reference proteome</keyword>
<comment type="caution">
    <text evidence="1">The sequence shown here is derived from an EMBL/GenBank/DDBJ whole genome shotgun (WGS) entry which is preliminary data.</text>
</comment>
<evidence type="ECO:0000313" key="1">
    <source>
        <dbReference type="EMBL" id="MBD8526945.1"/>
    </source>
</evidence>
<reference evidence="1 2" key="1">
    <citation type="submission" date="2020-09" db="EMBL/GenBank/DDBJ databases">
        <title>Pseudoxanthomonas sp. CAU 1598 isolated from sand of Yaerae Beach.</title>
        <authorList>
            <person name="Kim W."/>
        </authorList>
    </citation>
    <scope>NUCLEOTIDE SEQUENCE [LARGE SCALE GENOMIC DNA]</scope>
    <source>
        <strain evidence="1 2">CAU 1598</strain>
    </source>
</reference>
<name>A0AAW3ZPT3_9GAMM</name>
<proteinExistence type="predicted"/>
<dbReference type="SUPFAM" id="SSF50998">
    <property type="entry name" value="Quinoprotein alcohol dehydrogenase-like"/>
    <property type="match status" value="1"/>
</dbReference>